<keyword evidence="3" id="KW-1185">Reference proteome</keyword>
<dbReference type="SUPFAM" id="SSF55821">
    <property type="entry name" value="YrdC/RibB"/>
    <property type="match status" value="1"/>
</dbReference>
<evidence type="ECO:0000259" key="1">
    <source>
        <dbReference type="PROSITE" id="PS51163"/>
    </source>
</evidence>
<evidence type="ECO:0000313" key="2">
    <source>
        <dbReference type="EMBL" id="GAA0875166.1"/>
    </source>
</evidence>
<reference evidence="3" key="1">
    <citation type="journal article" date="2019" name="Int. J. Syst. Evol. Microbiol.">
        <title>The Global Catalogue of Microorganisms (GCM) 10K type strain sequencing project: providing services to taxonomists for standard genome sequencing and annotation.</title>
        <authorList>
            <consortium name="The Broad Institute Genomics Platform"/>
            <consortium name="The Broad Institute Genome Sequencing Center for Infectious Disease"/>
            <person name="Wu L."/>
            <person name="Ma J."/>
        </authorList>
    </citation>
    <scope>NUCLEOTIDE SEQUENCE [LARGE SCALE GENOMIC DNA]</scope>
    <source>
        <strain evidence="3">JCM 16083</strain>
    </source>
</reference>
<feature type="domain" description="YrdC-like" evidence="1">
    <location>
        <begin position="12"/>
        <end position="201"/>
    </location>
</feature>
<dbReference type="InterPro" id="IPR052532">
    <property type="entry name" value="SUA5_domain"/>
</dbReference>
<dbReference type="InterPro" id="IPR006070">
    <property type="entry name" value="Sua5-like_dom"/>
</dbReference>
<protein>
    <submittedName>
        <fullName evidence="2">L-threonylcarbamoyladenylate synthase</fullName>
    </submittedName>
</protein>
<dbReference type="PANTHER" id="PTHR42828:SF3">
    <property type="entry name" value="THREONYLCARBAMOYL-AMP SYNTHASE"/>
    <property type="match status" value="1"/>
</dbReference>
<proteinExistence type="predicted"/>
<dbReference type="EMBL" id="BAAAFH010000007">
    <property type="protein sequence ID" value="GAA0875166.1"/>
    <property type="molecule type" value="Genomic_DNA"/>
</dbReference>
<name>A0ABP3Y478_9FLAO</name>
<accession>A0ABP3Y478</accession>
<dbReference type="NCBIfam" id="TIGR00057">
    <property type="entry name" value="L-threonylcarbamoyladenylate synthase"/>
    <property type="match status" value="1"/>
</dbReference>
<dbReference type="InterPro" id="IPR017945">
    <property type="entry name" value="DHBP_synth_RibB-like_a/b_dom"/>
</dbReference>
<dbReference type="PANTHER" id="PTHR42828">
    <property type="entry name" value="DHBP SYNTHASE RIBB-LIKE ALPHA/BETA DOMAIN-CONTAINING PROTEIN"/>
    <property type="match status" value="1"/>
</dbReference>
<evidence type="ECO:0000313" key="3">
    <source>
        <dbReference type="Proteomes" id="UP001501126"/>
    </source>
</evidence>
<comment type="caution">
    <text evidence="2">The sequence shown here is derived from an EMBL/GenBank/DDBJ whole genome shotgun (WGS) entry which is preliminary data.</text>
</comment>
<organism evidence="2 3">
    <name type="scientific">Wandonia haliotis</name>
    <dbReference type="NCBI Taxonomy" id="574963"/>
    <lineage>
        <taxon>Bacteria</taxon>
        <taxon>Pseudomonadati</taxon>
        <taxon>Bacteroidota</taxon>
        <taxon>Flavobacteriia</taxon>
        <taxon>Flavobacteriales</taxon>
        <taxon>Crocinitomicaceae</taxon>
        <taxon>Wandonia</taxon>
    </lineage>
</organism>
<dbReference type="Proteomes" id="UP001501126">
    <property type="component" value="Unassembled WGS sequence"/>
</dbReference>
<gene>
    <name evidence="2" type="ORF">GCM10009118_15740</name>
</gene>
<sequence length="205" mass="23156">MLIEINPNNMDSRLIQQAVKLLQEDGIIIYPTDTVYAIACSLKSKKGLEKLAKLKNTKLSKANFSLVFNDLSLLSDYVKQFDRSVFKLLNRSLPGPFTFILEANSSVPKLFDSNKKEVGIRIPDNEIAREIVRVLGEPLATTSLHDEEDELMEYFTDPYEIYQRYDEKVDMIIDGGPGRLYASTVVNCTNGTTEIVRQGIGELEL</sequence>
<dbReference type="Gene3D" id="3.90.870.10">
    <property type="entry name" value="DHBP synthase"/>
    <property type="match status" value="1"/>
</dbReference>
<dbReference type="Pfam" id="PF01300">
    <property type="entry name" value="Sua5_yciO_yrdC"/>
    <property type="match status" value="1"/>
</dbReference>
<dbReference type="RefSeq" id="WP_343786339.1">
    <property type="nucleotide sequence ID" value="NZ_BAAAFH010000007.1"/>
</dbReference>
<dbReference type="PROSITE" id="PS51163">
    <property type="entry name" value="YRDC"/>
    <property type="match status" value="1"/>
</dbReference>